<accession>A0ABQ2EXV9</accession>
<keyword evidence="4" id="KW-0274">FAD</keyword>
<dbReference type="Gene3D" id="3.50.50.60">
    <property type="entry name" value="FAD/NAD(P)-binding domain"/>
    <property type="match status" value="2"/>
</dbReference>
<dbReference type="PRINTS" id="PR00411">
    <property type="entry name" value="PNDRDTASEI"/>
</dbReference>
<evidence type="ECO:0000256" key="3">
    <source>
        <dbReference type="ARBA" id="ARBA00022630"/>
    </source>
</evidence>
<dbReference type="SUPFAM" id="SSF55424">
    <property type="entry name" value="FAD/NAD-linked reductases, dimerisation (C-terminal) domain"/>
    <property type="match status" value="1"/>
</dbReference>
<evidence type="ECO:0000256" key="2">
    <source>
        <dbReference type="ARBA" id="ARBA00007532"/>
    </source>
</evidence>
<reference evidence="9" key="1">
    <citation type="journal article" date="2019" name="Int. J. Syst. Evol. Microbiol.">
        <title>The Global Catalogue of Microorganisms (GCM) 10K type strain sequencing project: providing services to taxonomists for standard genome sequencing and annotation.</title>
        <authorList>
            <consortium name="The Broad Institute Genomics Platform"/>
            <consortium name="The Broad Institute Genome Sequencing Center for Infectious Disease"/>
            <person name="Wu L."/>
            <person name="Ma J."/>
        </authorList>
    </citation>
    <scope>NUCLEOTIDE SEQUENCE [LARGE SCALE GENOMIC DNA]</scope>
    <source>
        <strain evidence="9">CGMCC 4.7275</strain>
    </source>
</reference>
<evidence type="ECO:0000256" key="1">
    <source>
        <dbReference type="ARBA" id="ARBA00001974"/>
    </source>
</evidence>
<evidence type="ECO:0000256" key="5">
    <source>
        <dbReference type="ARBA" id="ARBA00023027"/>
    </source>
</evidence>
<gene>
    <name evidence="8" type="ORF">GCM10011583_72140</name>
</gene>
<dbReference type="Gene3D" id="3.30.390.30">
    <property type="match status" value="1"/>
</dbReference>
<proteinExistence type="inferred from homology"/>
<dbReference type="SUPFAM" id="SSF51905">
    <property type="entry name" value="FAD/NAD(P)-binding domain"/>
    <property type="match status" value="1"/>
</dbReference>
<dbReference type="Proteomes" id="UP000660265">
    <property type="component" value="Unassembled WGS sequence"/>
</dbReference>
<comment type="similarity">
    <text evidence="2">Belongs to the class-I pyridine nucleotide-disulfide oxidoreductase family.</text>
</comment>
<dbReference type="Pfam" id="PF07992">
    <property type="entry name" value="Pyr_redox_2"/>
    <property type="match status" value="1"/>
</dbReference>
<dbReference type="InterPro" id="IPR036188">
    <property type="entry name" value="FAD/NAD-bd_sf"/>
</dbReference>
<comment type="cofactor">
    <cofactor evidence="1">
        <name>FAD</name>
        <dbReference type="ChEBI" id="CHEBI:57692"/>
    </cofactor>
</comment>
<dbReference type="InterPro" id="IPR016156">
    <property type="entry name" value="FAD/NAD-linked_Rdtase_dimer_sf"/>
</dbReference>
<sequence>MKESGRTYDVVVIGAGPVGENVADRTRAAGLSTVVVENELIGGECSFWACEPSKGLLRPVLTRADATRMPGLDPAVARPLDAAAVFAHRDEMAAHWKDDDQVEWLAGAGVDLVRGQGRLDGPRRVTVTSAEGARTVLEARHAVAVCTGTRPALPDLPDLAAARPWTNREATSARQVPGRLAVVGGGPVAVEMSTAFRALGAQVTMLVRGARLLPRMEPFAGELVATGLREAGVDIRFGRVVTSAERRGGPDDEVRLTLDDGDVLAVDEVLFATGRAPRTDDIGLETVGLTPGDWLGVDDSCTVTAVSEGWLYGVGDVNHRALLTHQGKYQARIAGAVIGARADGRTLDARPWGPHTARADTVAVPQVVFTDPEVATVGLTTIDAERAGREVKVVDYDIANVAGATQYGEGYRGRARMLVDRDRDIVVGVTFVGPGVAELLHSATVVVAGETHVERLWHAVPAFPTISEVWLRLLETYRG</sequence>
<keyword evidence="9" id="KW-1185">Reference proteome</keyword>
<keyword evidence="3" id="KW-0285">Flavoprotein</keyword>
<dbReference type="InterPro" id="IPR004099">
    <property type="entry name" value="Pyr_nucl-diS_OxRdtase_dimer"/>
</dbReference>
<evidence type="ECO:0000313" key="9">
    <source>
        <dbReference type="Proteomes" id="UP000660265"/>
    </source>
</evidence>
<organism evidence="8 9">
    <name type="scientific">Streptomyces camponoticapitis</name>
    <dbReference type="NCBI Taxonomy" id="1616125"/>
    <lineage>
        <taxon>Bacteria</taxon>
        <taxon>Bacillati</taxon>
        <taxon>Actinomycetota</taxon>
        <taxon>Actinomycetes</taxon>
        <taxon>Kitasatosporales</taxon>
        <taxon>Streptomycetaceae</taxon>
        <taxon>Streptomyces</taxon>
    </lineage>
</organism>
<feature type="domain" description="FAD/NAD(P)-binding" evidence="7">
    <location>
        <begin position="8"/>
        <end position="325"/>
    </location>
</feature>
<protein>
    <submittedName>
        <fullName evidence="8">Oxidoreductase</fullName>
    </submittedName>
</protein>
<evidence type="ECO:0000259" key="7">
    <source>
        <dbReference type="Pfam" id="PF07992"/>
    </source>
</evidence>
<dbReference type="PANTHER" id="PTHR22912:SF151">
    <property type="entry name" value="DIHYDROLIPOYL DEHYDROGENASE, MITOCHONDRIAL"/>
    <property type="match status" value="1"/>
</dbReference>
<dbReference type="InterPro" id="IPR050151">
    <property type="entry name" value="Class-I_Pyr_Nuc-Dis_Oxidored"/>
</dbReference>
<comment type="caution">
    <text evidence="8">The sequence shown here is derived from an EMBL/GenBank/DDBJ whole genome shotgun (WGS) entry which is preliminary data.</text>
</comment>
<dbReference type="RefSeq" id="WP_189111794.1">
    <property type="nucleotide sequence ID" value="NZ_BMMV01000039.1"/>
</dbReference>
<evidence type="ECO:0000256" key="4">
    <source>
        <dbReference type="ARBA" id="ARBA00022827"/>
    </source>
</evidence>
<dbReference type="InterPro" id="IPR023753">
    <property type="entry name" value="FAD/NAD-binding_dom"/>
</dbReference>
<name>A0ABQ2EXV9_9ACTN</name>
<feature type="domain" description="Pyridine nucleotide-disulphide oxidoreductase dimerisation" evidence="6">
    <location>
        <begin position="364"/>
        <end position="470"/>
    </location>
</feature>
<dbReference type="InterPro" id="IPR001100">
    <property type="entry name" value="Pyr_nuc-diS_OxRdtase"/>
</dbReference>
<dbReference type="Pfam" id="PF02852">
    <property type="entry name" value="Pyr_redox_dim"/>
    <property type="match status" value="1"/>
</dbReference>
<dbReference type="EMBL" id="BMMV01000039">
    <property type="protein sequence ID" value="GGK29805.1"/>
    <property type="molecule type" value="Genomic_DNA"/>
</dbReference>
<keyword evidence="5" id="KW-0520">NAD</keyword>
<dbReference type="PIRSF" id="PIRSF000350">
    <property type="entry name" value="Mercury_reductase_MerA"/>
    <property type="match status" value="1"/>
</dbReference>
<evidence type="ECO:0000313" key="8">
    <source>
        <dbReference type="EMBL" id="GGK29805.1"/>
    </source>
</evidence>
<evidence type="ECO:0000259" key="6">
    <source>
        <dbReference type="Pfam" id="PF02852"/>
    </source>
</evidence>
<dbReference type="PRINTS" id="PR00368">
    <property type="entry name" value="FADPNR"/>
</dbReference>
<dbReference type="PANTHER" id="PTHR22912">
    <property type="entry name" value="DISULFIDE OXIDOREDUCTASE"/>
    <property type="match status" value="1"/>
</dbReference>